<reference evidence="4 5" key="1">
    <citation type="journal article" date="2016" name="Nat. Commun.">
        <title>Thousands of microbial genomes shed light on interconnected biogeochemical processes in an aquifer system.</title>
        <authorList>
            <person name="Anantharaman K."/>
            <person name="Brown C.T."/>
            <person name="Hug L.A."/>
            <person name="Sharon I."/>
            <person name="Castelle C.J."/>
            <person name="Probst A.J."/>
            <person name="Thomas B.C."/>
            <person name="Singh A."/>
            <person name="Wilkins M.J."/>
            <person name="Karaoz U."/>
            <person name="Brodie E.L."/>
            <person name="Williams K.H."/>
            <person name="Hubbard S.S."/>
            <person name="Banfield J.F."/>
        </authorList>
    </citation>
    <scope>NUCLEOTIDE SEQUENCE [LARGE SCALE GENOMIC DNA]</scope>
</reference>
<proteinExistence type="predicted"/>
<organism evidence="4 5">
    <name type="scientific">Candidatus Uhrbacteria bacterium RIFCSPLOWO2_02_FULL_51_9</name>
    <dbReference type="NCBI Taxonomy" id="1802410"/>
    <lineage>
        <taxon>Bacteria</taxon>
        <taxon>Candidatus Uhriibacteriota</taxon>
    </lineage>
</organism>
<evidence type="ECO:0008006" key="6">
    <source>
        <dbReference type="Google" id="ProtNLM"/>
    </source>
</evidence>
<dbReference type="AlphaFoldDB" id="A0A1F7VCZ4"/>
<dbReference type="CDD" id="cd03809">
    <property type="entry name" value="GT4_MtfB-like"/>
    <property type="match status" value="1"/>
</dbReference>
<protein>
    <recommendedName>
        <fullName evidence="6">Glycosyl transferase family 1 domain-containing protein</fullName>
    </recommendedName>
</protein>
<dbReference type="STRING" id="1802410.A3H75_03440"/>
<dbReference type="PANTHER" id="PTHR46401:SF2">
    <property type="entry name" value="GLYCOSYLTRANSFERASE WBBK-RELATED"/>
    <property type="match status" value="1"/>
</dbReference>
<dbReference type="InterPro" id="IPR028098">
    <property type="entry name" value="Glyco_trans_4-like_N"/>
</dbReference>
<accession>A0A1F7VCZ4</accession>
<dbReference type="PANTHER" id="PTHR46401">
    <property type="entry name" value="GLYCOSYLTRANSFERASE WBBK-RELATED"/>
    <property type="match status" value="1"/>
</dbReference>
<evidence type="ECO:0000313" key="5">
    <source>
        <dbReference type="Proteomes" id="UP000176678"/>
    </source>
</evidence>
<comment type="caution">
    <text evidence="4">The sequence shown here is derived from an EMBL/GenBank/DDBJ whole genome shotgun (WGS) entry which is preliminary data.</text>
</comment>
<dbReference type="GO" id="GO:0009103">
    <property type="term" value="P:lipopolysaccharide biosynthetic process"/>
    <property type="evidence" value="ECO:0007669"/>
    <property type="project" value="TreeGrafter"/>
</dbReference>
<dbReference type="Pfam" id="PF00534">
    <property type="entry name" value="Glycos_transf_1"/>
    <property type="match status" value="1"/>
</dbReference>
<sequence length="377" mass="43386">MILGIDASRANVMQKTGVEWYAWRIIQEFKNIIPADVRVILYSREPLEGALAKLPSLWESRVIKTPFNRLWTHLGLAYEMFRRPPDVLFIPAHVLPLIHPRTVVALHDIASVRHPEAYRMFERWYHWWTTRYALRHAWRIITPSRFTAHEIQDVFSLGFSRIHHAEIEVIHLGSDASSAITSEQEAPPSITIPEEPYLLHIGRLERKKGTLDLLRAFEIVKEDSEHAALKLLLVGRPGVGFPEIEVMIANSPYRRDIHHLGWLPEPEKQRLLQAAHVFVFPSQYEGFGIPLLEAAACGVPVVARRAGSLPEIAGHDLVHWFDESYELPLVLKDALLDLEWHQYVKSEGPKHATRFSWRAAAMRTWDVLRRALQNGRG</sequence>
<dbReference type="EMBL" id="MGES01000050">
    <property type="protein sequence ID" value="OGL88379.1"/>
    <property type="molecule type" value="Genomic_DNA"/>
</dbReference>
<feature type="domain" description="Glycosyl transferase family 1" evidence="2">
    <location>
        <begin position="188"/>
        <end position="316"/>
    </location>
</feature>
<keyword evidence="1" id="KW-0808">Transferase</keyword>
<dbReference type="Gene3D" id="3.40.50.2000">
    <property type="entry name" value="Glycogen Phosphorylase B"/>
    <property type="match status" value="2"/>
</dbReference>
<evidence type="ECO:0000313" key="4">
    <source>
        <dbReference type="EMBL" id="OGL88379.1"/>
    </source>
</evidence>
<evidence type="ECO:0000256" key="1">
    <source>
        <dbReference type="ARBA" id="ARBA00022679"/>
    </source>
</evidence>
<evidence type="ECO:0000259" key="3">
    <source>
        <dbReference type="Pfam" id="PF13439"/>
    </source>
</evidence>
<dbReference type="GO" id="GO:0016757">
    <property type="term" value="F:glycosyltransferase activity"/>
    <property type="evidence" value="ECO:0007669"/>
    <property type="project" value="InterPro"/>
</dbReference>
<dbReference type="Pfam" id="PF13439">
    <property type="entry name" value="Glyco_transf_4"/>
    <property type="match status" value="1"/>
</dbReference>
<name>A0A1F7VCZ4_9BACT</name>
<dbReference type="InterPro" id="IPR001296">
    <property type="entry name" value="Glyco_trans_1"/>
</dbReference>
<evidence type="ECO:0000259" key="2">
    <source>
        <dbReference type="Pfam" id="PF00534"/>
    </source>
</evidence>
<dbReference type="Proteomes" id="UP000176678">
    <property type="component" value="Unassembled WGS sequence"/>
</dbReference>
<gene>
    <name evidence="4" type="ORF">A3H75_03440</name>
</gene>
<feature type="domain" description="Glycosyltransferase subfamily 4-like N-terminal" evidence="3">
    <location>
        <begin position="17"/>
        <end position="175"/>
    </location>
</feature>
<dbReference type="SUPFAM" id="SSF53756">
    <property type="entry name" value="UDP-Glycosyltransferase/glycogen phosphorylase"/>
    <property type="match status" value="1"/>
</dbReference>